<dbReference type="AlphaFoldDB" id="A0AAW1KVB3"/>
<keyword evidence="4" id="KW-1185">Reference proteome</keyword>
<dbReference type="SUPFAM" id="SSF49599">
    <property type="entry name" value="TRAF domain-like"/>
    <property type="match status" value="1"/>
</dbReference>
<dbReference type="Pfam" id="PF22486">
    <property type="entry name" value="MATH_2"/>
    <property type="match status" value="1"/>
</dbReference>
<dbReference type="PANTHER" id="PTHR47477:SF8">
    <property type="entry name" value="TNF RECEPTOR-ASSOCIATED FACTOR HOMOLOG 1A"/>
    <property type="match status" value="1"/>
</dbReference>
<dbReference type="PROSITE" id="PS50144">
    <property type="entry name" value="MATH"/>
    <property type="match status" value="1"/>
</dbReference>
<dbReference type="EMBL" id="JBDFQZ010000005">
    <property type="protein sequence ID" value="KAK9724397.1"/>
    <property type="molecule type" value="Genomic_DNA"/>
</dbReference>
<feature type="compositionally biased region" description="Polar residues" evidence="1">
    <location>
        <begin position="20"/>
        <end position="29"/>
    </location>
</feature>
<dbReference type="EMBL" id="JBDFQZ010000005">
    <property type="protein sequence ID" value="KAK9724398.1"/>
    <property type="molecule type" value="Genomic_DNA"/>
</dbReference>
<dbReference type="CDD" id="cd00121">
    <property type="entry name" value="MATH"/>
    <property type="match status" value="1"/>
</dbReference>
<dbReference type="SMART" id="SM00061">
    <property type="entry name" value="MATH"/>
    <property type="match status" value="1"/>
</dbReference>
<protein>
    <recommendedName>
        <fullName evidence="2">MATH domain-containing protein</fullName>
    </recommendedName>
</protein>
<dbReference type="InterPro" id="IPR008974">
    <property type="entry name" value="TRAF-like"/>
</dbReference>
<feature type="region of interest" description="Disordered" evidence="1">
    <location>
        <begin position="1"/>
        <end position="63"/>
    </location>
</feature>
<name>A0AAW1KVB3_SAPOF</name>
<proteinExistence type="predicted"/>
<dbReference type="Gene3D" id="2.60.210.10">
    <property type="entry name" value="Apoptosis, Tumor Necrosis Factor Receptor Associated Protein 2, Chain A"/>
    <property type="match status" value="1"/>
</dbReference>
<feature type="compositionally biased region" description="Polar residues" evidence="1">
    <location>
        <begin position="36"/>
        <end position="50"/>
    </location>
</feature>
<sequence>MVMNVGKETGDISMVGGLLSGQNRQSSDALTERRSSQQVENGTPSTTSTPYWDPDGRDDDGGPKPHELYIKYTWKIEKFSQITERELRSNTFEVGGYIWYILIYPQGCNVIDHLSLFLCVANHDELPPGWNHLAQFTIGVVNKDPKKSKYSDTLHSYWEKEHDWGWKKFMKLSTLSDGFVDDDTRTVTVQVQVIREKADRLFRCLDGQYRRELFRVYLNETEEIFWRSIEETKEKLNKLIEDKAKWSSFGAFWLGMDQNTRNCMSRDTKDTILIEVVKHFFKKNEVTSTLAMDSLYSGLKALEGQSRSMEGNAAVMEGEGTPSPIIRIENDMFVLVDDALLLLEKVAMEPLPQKDDKGLLNCTKDGGSDKDIIERNERRLTDLGRTTLELFVLAHVFSNKIEVAYH</sequence>
<dbReference type="EMBL" id="JBDFQZ010000005">
    <property type="protein sequence ID" value="KAK9724395.1"/>
    <property type="molecule type" value="Genomic_DNA"/>
</dbReference>
<organism evidence="3 4">
    <name type="scientific">Saponaria officinalis</name>
    <name type="common">Common soapwort</name>
    <name type="synonym">Lychnis saponaria</name>
    <dbReference type="NCBI Taxonomy" id="3572"/>
    <lineage>
        <taxon>Eukaryota</taxon>
        <taxon>Viridiplantae</taxon>
        <taxon>Streptophyta</taxon>
        <taxon>Embryophyta</taxon>
        <taxon>Tracheophyta</taxon>
        <taxon>Spermatophyta</taxon>
        <taxon>Magnoliopsida</taxon>
        <taxon>eudicotyledons</taxon>
        <taxon>Gunneridae</taxon>
        <taxon>Pentapetalae</taxon>
        <taxon>Caryophyllales</taxon>
        <taxon>Caryophyllaceae</taxon>
        <taxon>Caryophylleae</taxon>
        <taxon>Saponaria</taxon>
    </lineage>
</organism>
<accession>A0AAW1KVB3</accession>
<evidence type="ECO:0000313" key="4">
    <source>
        <dbReference type="Proteomes" id="UP001443914"/>
    </source>
</evidence>
<gene>
    <name evidence="3" type="ORF">RND81_05G069600</name>
</gene>
<evidence type="ECO:0000259" key="2">
    <source>
        <dbReference type="PROSITE" id="PS50144"/>
    </source>
</evidence>
<comment type="caution">
    <text evidence="3">The sequence shown here is derived from an EMBL/GenBank/DDBJ whole genome shotgun (WGS) entry which is preliminary data.</text>
</comment>
<reference evidence="3 4" key="1">
    <citation type="submission" date="2024-03" db="EMBL/GenBank/DDBJ databases">
        <title>WGS assembly of Saponaria officinalis var. Norfolk2.</title>
        <authorList>
            <person name="Jenkins J."/>
            <person name="Shu S."/>
            <person name="Grimwood J."/>
            <person name="Barry K."/>
            <person name="Goodstein D."/>
            <person name="Schmutz J."/>
            <person name="Leebens-Mack J."/>
            <person name="Osbourn A."/>
        </authorList>
    </citation>
    <scope>NUCLEOTIDE SEQUENCE [LARGE SCALE GENOMIC DNA]</scope>
    <source>
        <strain evidence="4">cv. Norfolk2</strain>
        <strain evidence="3">JIC</strain>
        <tissue evidence="3">Leaf</tissue>
    </source>
</reference>
<dbReference type="Proteomes" id="UP001443914">
    <property type="component" value="Unassembled WGS sequence"/>
</dbReference>
<dbReference type="InterPro" id="IPR002083">
    <property type="entry name" value="MATH/TRAF_dom"/>
</dbReference>
<feature type="domain" description="MATH" evidence="2">
    <location>
        <begin position="69"/>
        <end position="191"/>
    </location>
</feature>
<evidence type="ECO:0000313" key="3">
    <source>
        <dbReference type="EMBL" id="KAK9724398.1"/>
    </source>
</evidence>
<dbReference type="InterPro" id="IPR055327">
    <property type="entry name" value="TRAF1A/B"/>
</dbReference>
<evidence type="ECO:0000256" key="1">
    <source>
        <dbReference type="SAM" id="MobiDB-lite"/>
    </source>
</evidence>
<dbReference type="PANTHER" id="PTHR47477">
    <property type="entry name" value="TNF RECEPTOR-ASSOCIATED FACTOR HOMOLOG 1A"/>
    <property type="match status" value="1"/>
</dbReference>